<evidence type="ECO:0000256" key="1">
    <source>
        <dbReference type="SAM" id="Phobius"/>
    </source>
</evidence>
<dbReference type="InterPro" id="IPR021320">
    <property type="entry name" value="DUF2905"/>
</dbReference>
<feature type="transmembrane region" description="Helical" evidence="1">
    <location>
        <begin position="46"/>
        <end position="66"/>
    </location>
</feature>
<gene>
    <name evidence="2" type="ORF">NLK58_01675</name>
</gene>
<feature type="transmembrane region" description="Helical" evidence="1">
    <location>
        <begin position="5"/>
        <end position="26"/>
    </location>
</feature>
<dbReference type="Proteomes" id="UP001475781">
    <property type="component" value="Chromosome"/>
</dbReference>
<dbReference type="EMBL" id="CP101118">
    <property type="protein sequence ID" value="WZF88951.1"/>
    <property type="molecule type" value="Genomic_DNA"/>
</dbReference>
<dbReference type="RefSeq" id="WP_117616980.1">
    <property type="nucleotide sequence ID" value="NZ_CP101118.1"/>
</dbReference>
<dbReference type="PANTHER" id="PTHR36443:SF1">
    <property type="entry name" value="BSR5223 PROTEIN"/>
    <property type="match status" value="1"/>
</dbReference>
<reference evidence="2 3" key="1">
    <citation type="submission" date="2022-07" db="EMBL/GenBank/DDBJ databases">
        <title>A copper resistant bacterium isolated from sediment samples of deep sea hydrothermal areas.</title>
        <authorList>
            <person name="Zeng X."/>
        </authorList>
    </citation>
    <scope>NUCLEOTIDE SEQUENCE [LARGE SCALE GENOMIC DNA]</scope>
    <source>
        <strain evidence="3">CuT 6</strain>
    </source>
</reference>
<dbReference type="PANTHER" id="PTHR36443">
    <property type="entry name" value="BSR5223 PROTEIN"/>
    <property type="match status" value="1"/>
</dbReference>
<keyword evidence="3" id="KW-1185">Reference proteome</keyword>
<keyword evidence="1" id="KW-0812">Transmembrane</keyword>
<name>A0ABZ2W2K9_9GAMM</name>
<organism evidence="2 3">
    <name type="scientific">Marinobacter metalliresistant</name>
    <dbReference type="NCBI Taxonomy" id="2961995"/>
    <lineage>
        <taxon>Bacteria</taxon>
        <taxon>Pseudomonadati</taxon>
        <taxon>Pseudomonadota</taxon>
        <taxon>Gammaproteobacteria</taxon>
        <taxon>Pseudomonadales</taxon>
        <taxon>Marinobacteraceae</taxon>
        <taxon>Marinobacter</taxon>
    </lineage>
</organism>
<sequence length="68" mass="7605">MARWFIVAGIILIVVGAILHFTPGILNWFGKLPGDINIRSENSRVFIPITSMIIISVVLTIVLNLFNR</sequence>
<keyword evidence="1" id="KW-0472">Membrane</keyword>
<evidence type="ECO:0000313" key="2">
    <source>
        <dbReference type="EMBL" id="WZF88951.1"/>
    </source>
</evidence>
<proteinExistence type="predicted"/>
<dbReference type="Pfam" id="PF11146">
    <property type="entry name" value="DUF2905"/>
    <property type="match status" value="1"/>
</dbReference>
<protein>
    <submittedName>
        <fullName evidence="2">DUF2905 domain-containing protein</fullName>
    </submittedName>
</protein>
<evidence type="ECO:0000313" key="3">
    <source>
        <dbReference type="Proteomes" id="UP001475781"/>
    </source>
</evidence>
<accession>A0ABZ2W2K9</accession>
<keyword evidence="1" id="KW-1133">Transmembrane helix</keyword>